<dbReference type="SUPFAM" id="SSF53187">
    <property type="entry name" value="Zn-dependent exopeptidases"/>
    <property type="match status" value="1"/>
</dbReference>
<protein>
    <submittedName>
        <fullName evidence="3">M28 family peptidase</fullName>
    </submittedName>
</protein>
<dbReference type="Pfam" id="PF04389">
    <property type="entry name" value="Peptidase_M28"/>
    <property type="match status" value="1"/>
</dbReference>
<proteinExistence type="predicted"/>
<dbReference type="AlphaFoldDB" id="A0A5B7TRC7"/>
<dbReference type="CDD" id="cd05660">
    <property type="entry name" value="M28_like_PA"/>
    <property type="match status" value="1"/>
</dbReference>
<organism evidence="3 4">
    <name type="scientific">Aureibaculum algae</name>
    <dbReference type="NCBI Taxonomy" id="2584122"/>
    <lineage>
        <taxon>Bacteria</taxon>
        <taxon>Pseudomonadati</taxon>
        <taxon>Bacteroidota</taxon>
        <taxon>Flavobacteriia</taxon>
        <taxon>Flavobacteriales</taxon>
        <taxon>Flavobacteriaceae</taxon>
        <taxon>Aureibaculum</taxon>
    </lineage>
</organism>
<dbReference type="PROSITE" id="PS51257">
    <property type="entry name" value="PROKAR_LIPOPROTEIN"/>
    <property type="match status" value="1"/>
</dbReference>
<accession>A0A5B7TRC7</accession>
<dbReference type="EMBL" id="CP040749">
    <property type="protein sequence ID" value="QCX38798.1"/>
    <property type="molecule type" value="Genomic_DNA"/>
</dbReference>
<dbReference type="InterPro" id="IPR045175">
    <property type="entry name" value="M28_fam"/>
</dbReference>
<dbReference type="GO" id="GO:0008235">
    <property type="term" value="F:metalloexopeptidase activity"/>
    <property type="evidence" value="ECO:0007669"/>
    <property type="project" value="InterPro"/>
</dbReference>
<dbReference type="OrthoDB" id="9778250at2"/>
<gene>
    <name evidence="3" type="ORF">FF125_10260</name>
</gene>
<reference evidence="3 4" key="1">
    <citation type="submission" date="2019-05" db="EMBL/GenBank/DDBJ databases">
        <title>Algicella ahnfeltiae gen. nov., sp. nov., a novel marine bacterium of the family Flavobacteriaceae isolated from a red alga.</title>
        <authorList>
            <person name="Nedashkovskaya O.I."/>
            <person name="Kukhlevskiy A.D."/>
            <person name="Kim S.-G."/>
            <person name="Zhukova N.V."/>
            <person name="Mikhailov V.V."/>
        </authorList>
    </citation>
    <scope>NUCLEOTIDE SEQUENCE [LARGE SCALE GENOMIC DNA]</scope>
    <source>
        <strain evidence="3 4">10Alg115</strain>
    </source>
</reference>
<dbReference type="KEGG" id="fbe:FF125_10260"/>
<dbReference type="Proteomes" id="UP000306229">
    <property type="component" value="Chromosome"/>
</dbReference>
<dbReference type="RefSeq" id="WP_138949682.1">
    <property type="nucleotide sequence ID" value="NZ_CP040749.1"/>
</dbReference>
<dbReference type="InterPro" id="IPR007484">
    <property type="entry name" value="Peptidase_M28"/>
</dbReference>
<name>A0A5B7TRC7_9FLAO</name>
<evidence type="ECO:0000259" key="2">
    <source>
        <dbReference type="Pfam" id="PF04389"/>
    </source>
</evidence>
<dbReference type="GO" id="GO:0006508">
    <property type="term" value="P:proteolysis"/>
    <property type="evidence" value="ECO:0007669"/>
    <property type="project" value="InterPro"/>
</dbReference>
<feature type="compositionally biased region" description="Polar residues" evidence="1">
    <location>
        <begin position="32"/>
        <end position="41"/>
    </location>
</feature>
<keyword evidence="4" id="KW-1185">Reference proteome</keyword>
<evidence type="ECO:0000313" key="4">
    <source>
        <dbReference type="Proteomes" id="UP000306229"/>
    </source>
</evidence>
<dbReference type="PANTHER" id="PTHR12147">
    <property type="entry name" value="METALLOPEPTIDASE M28 FAMILY MEMBER"/>
    <property type="match status" value="1"/>
</dbReference>
<dbReference type="PANTHER" id="PTHR12147:SF26">
    <property type="entry name" value="PEPTIDASE M28 DOMAIN-CONTAINING PROTEIN"/>
    <property type="match status" value="1"/>
</dbReference>
<evidence type="ECO:0000313" key="3">
    <source>
        <dbReference type="EMBL" id="QCX38798.1"/>
    </source>
</evidence>
<dbReference type="Gene3D" id="3.40.630.10">
    <property type="entry name" value="Zn peptidases"/>
    <property type="match status" value="1"/>
</dbReference>
<evidence type="ECO:0000256" key="1">
    <source>
        <dbReference type="SAM" id="MobiDB-lite"/>
    </source>
</evidence>
<feature type="domain" description="Peptidase M28" evidence="2">
    <location>
        <begin position="134"/>
        <end position="344"/>
    </location>
</feature>
<feature type="region of interest" description="Disordered" evidence="1">
    <location>
        <begin position="23"/>
        <end position="42"/>
    </location>
</feature>
<sequence>MKISLIVVIFSFVLSCSSTQKKSDSQSETTERSTSIAPTDNQVKEPSKIKLLNDSGKVYAESILQEDLKEVLYTLASDAYEGRFTGEPGQKKAAQFITDYYKTLGISAANSDGNYLQEIPQAYFKGNAKFSSENVVAYIKGTEKPDEYVVISAHYDHVGVKGGKVYNGADDDASGTTAVLEIAKAFQKAVKAGNGPKRSVVFLHVTGEEIGLYGSKYYTENPIFPLENTIVDLNIDMIGRVDEKHQETPEFIYLIGADKLSTELHEISEAVNKKYTQLQLDYTYNDDKDPNRFYYRSDHYNFAKNNIPVIFYFNGVHEDYHKDTDTPDKIRYDLLQKRAQLAFYTAWEIANRDQKLEVDKE</sequence>